<evidence type="ECO:0000259" key="2">
    <source>
        <dbReference type="Pfam" id="PF22929"/>
    </source>
</evidence>
<dbReference type="GeneTree" id="ENSGT00390000015743"/>
<feature type="domain" description="Integrator complex subunit 1 INTS2-binding" evidence="2">
    <location>
        <begin position="1"/>
        <end position="162"/>
    </location>
</feature>
<dbReference type="InterPro" id="IPR038902">
    <property type="entry name" value="INTS1"/>
</dbReference>
<sequence length="304" mass="33216">SESQDQIFIRWASGETATMHILVVHALVILLTLGPLDGTRNGDFAYLLDVWFSDRQPLPTAFLVDTSEEALLLPDWLKLRMIRSEVSRLVDAALQELEVQQLILFVQSFGIPVCSMSKLLHHLDQAVTSDPYTLEHNIMDKNYMAQLVDVQHERGATGGFAFHSILAAAPLPQTDALDMKKPGTGPSSARADAVQPSSHRPLFIDPDEDVTAVLLQIFPPRCEPGLGDPAARQLSLALQRSLAQEAATASGGAGGGGGVSLRILQALQRILASQHRAAFVGAVFRLHSPACQILRYLRRFQVRC</sequence>
<name>S4RBI7_PETMA</name>
<dbReference type="PANTHER" id="PTHR21224">
    <property type="entry name" value="INTEGRATOR COMPLEX SUBUNIT 1"/>
    <property type="match status" value="1"/>
</dbReference>
<feature type="region of interest" description="Disordered" evidence="1">
    <location>
        <begin position="178"/>
        <end position="204"/>
    </location>
</feature>
<reference evidence="3" key="1">
    <citation type="submission" date="2025-08" db="UniProtKB">
        <authorList>
            <consortium name="Ensembl"/>
        </authorList>
    </citation>
    <scope>IDENTIFICATION</scope>
</reference>
<reference evidence="3" key="2">
    <citation type="submission" date="2025-09" db="UniProtKB">
        <authorList>
            <consortium name="Ensembl"/>
        </authorList>
    </citation>
    <scope>IDENTIFICATION</scope>
</reference>
<dbReference type="GO" id="GO:0034474">
    <property type="term" value="P:U2 snRNA 3'-end processing"/>
    <property type="evidence" value="ECO:0007669"/>
    <property type="project" value="InterPro"/>
</dbReference>
<dbReference type="Ensembl" id="ENSPMAT00000002580.1">
    <property type="protein sequence ID" value="ENSPMAP00000002568.1"/>
    <property type="gene ID" value="ENSPMAG00000002350.1"/>
</dbReference>
<organism evidence="3">
    <name type="scientific">Petromyzon marinus</name>
    <name type="common">Sea lamprey</name>
    <dbReference type="NCBI Taxonomy" id="7757"/>
    <lineage>
        <taxon>Eukaryota</taxon>
        <taxon>Metazoa</taxon>
        <taxon>Chordata</taxon>
        <taxon>Craniata</taxon>
        <taxon>Vertebrata</taxon>
        <taxon>Cyclostomata</taxon>
        <taxon>Hyperoartia</taxon>
        <taxon>Petromyzontiformes</taxon>
        <taxon>Petromyzontidae</taxon>
        <taxon>Petromyzon</taxon>
    </lineage>
</organism>
<accession>S4RBI7</accession>
<dbReference type="PANTHER" id="PTHR21224:SF1">
    <property type="entry name" value="INTEGRATOR COMPLEX SUBUNIT 1"/>
    <property type="match status" value="1"/>
</dbReference>
<dbReference type="Pfam" id="PF22929">
    <property type="entry name" value="INTS1_INTS2-bd"/>
    <property type="match status" value="1"/>
</dbReference>
<evidence type="ECO:0000256" key="1">
    <source>
        <dbReference type="SAM" id="MobiDB-lite"/>
    </source>
</evidence>
<dbReference type="HOGENOM" id="CLU_916887_0_0_1"/>
<dbReference type="STRING" id="7757.ENSPMAP00000002568"/>
<dbReference type="InterPro" id="IPR053966">
    <property type="entry name" value="INTS1_INTS2-bd"/>
</dbReference>
<evidence type="ECO:0000313" key="3">
    <source>
        <dbReference type="Ensembl" id="ENSPMAP00000002568.1"/>
    </source>
</evidence>
<dbReference type="AlphaFoldDB" id="S4RBI7"/>
<protein>
    <recommendedName>
        <fullName evidence="2">Integrator complex subunit 1 INTS2-binding domain-containing protein</fullName>
    </recommendedName>
</protein>
<proteinExistence type="predicted"/>
<dbReference type="GO" id="GO:0032039">
    <property type="term" value="C:integrator complex"/>
    <property type="evidence" value="ECO:0007669"/>
    <property type="project" value="InterPro"/>
</dbReference>